<accession>A0ACA9S8G0</accession>
<dbReference type="EMBL" id="CAJVQC010099279">
    <property type="protein sequence ID" value="CAG8830504.1"/>
    <property type="molecule type" value="Genomic_DNA"/>
</dbReference>
<evidence type="ECO:0000313" key="2">
    <source>
        <dbReference type="Proteomes" id="UP000789920"/>
    </source>
</evidence>
<sequence length="158" mass="19318">KLKDIEKQVENGLIALRAEYNKDATLEQKMNELVELCKEFGKELPNFRSKKFQTKKLKSTKENESSYEKMKSRHKKIDRCMDLMRIKELTFEKKLERLLHECFLRRQEKRKQEKKETKEFNPNYFDTIVQKMQRCLYYLENVYYSDNEDDNLNLILET</sequence>
<proteinExistence type="predicted"/>
<comment type="caution">
    <text evidence="1">The sequence shown here is derived from an EMBL/GenBank/DDBJ whole genome shotgun (WGS) entry which is preliminary data.</text>
</comment>
<feature type="non-terminal residue" evidence="1">
    <location>
        <position position="158"/>
    </location>
</feature>
<feature type="non-terminal residue" evidence="1">
    <location>
        <position position="1"/>
    </location>
</feature>
<name>A0ACA9S8G0_9GLOM</name>
<keyword evidence="2" id="KW-1185">Reference proteome</keyword>
<organism evidence="1 2">
    <name type="scientific">Racocetra persica</name>
    <dbReference type="NCBI Taxonomy" id="160502"/>
    <lineage>
        <taxon>Eukaryota</taxon>
        <taxon>Fungi</taxon>
        <taxon>Fungi incertae sedis</taxon>
        <taxon>Mucoromycota</taxon>
        <taxon>Glomeromycotina</taxon>
        <taxon>Glomeromycetes</taxon>
        <taxon>Diversisporales</taxon>
        <taxon>Gigasporaceae</taxon>
        <taxon>Racocetra</taxon>
    </lineage>
</organism>
<dbReference type="Proteomes" id="UP000789920">
    <property type="component" value="Unassembled WGS sequence"/>
</dbReference>
<gene>
    <name evidence="1" type="ORF">RPERSI_LOCUS27830</name>
</gene>
<reference evidence="1" key="1">
    <citation type="submission" date="2021-06" db="EMBL/GenBank/DDBJ databases">
        <authorList>
            <person name="Kallberg Y."/>
            <person name="Tangrot J."/>
            <person name="Rosling A."/>
        </authorList>
    </citation>
    <scope>NUCLEOTIDE SEQUENCE</scope>
    <source>
        <strain evidence="1">MA461A</strain>
    </source>
</reference>
<evidence type="ECO:0000313" key="1">
    <source>
        <dbReference type="EMBL" id="CAG8830504.1"/>
    </source>
</evidence>
<protein>
    <submittedName>
        <fullName evidence="1">25151_t:CDS:1</fullName>
    </submittedName>
</protein>